<evidence type="ECO:0000256" key="1">
    <source>
        <dbReference type="SAM" id="Phobius"/>
    </source>
</evidence>
<dbReference type="AlphaFoldDB" id="A0A438JDM0"/>
<sequence>MDFSSRDLETSRFHYRKYIKHDRIRSQPFWKSQEFYWVYVSLHSLVKVEKANTILKYHRLRNIMQLFHFAELFFVLILFFWILLVFHSTSKSPVRASGGYVGQTDDMCNKHCPPLGNSSFTQEAYFEITILFSGEGDPDAVGQVKEGERTKLVHENSNAKANSEFIIHLEERKLGSKDDDKGEVVMLSMRLTVGGSLPLKLPSSFPGSIGLNSNGFVYLDRIKLVFESEKEE</sequence>
<gene>
    <name evidence="2" type="ORF">CK203_030589</name>
</gene>
<dbReference type="Proteomes" id="UP000288805">
    <property type="component" value="Unassembled WGS sequence"/>
</dbReference>
<proteinExistence type="predicted"/>
<evidence type="ECO:0000313" key="2">
    <source>
        <dbReference type="EMBL" id="RVX07050.1"/>
    </source>
</evidence>
<organism evidence="2 3">
    <name type="scientific">Vitis vinifera</name>
    <name type="common">Grape</name>
    <dbReference type="NCBI Taxonomy" id="29760"/>
    <lineage>
        <taxon>Eukaryota</taxon>
        <taxon>Viridiplantae</taxon>
        <taxon>Streptophyta</taxon>
        <taxon>Embryophyta</taxon>
        <taxon>Tracheophyta</taxon>
        <taxon>Spermatophyta</taxon>
        <taxon>Magnoliopsida</taxon>
        <taxon>eudicotyledons</taxon>
        <taxon>Gunneridae</taxon>
        <taxon>Pentapetalae</taxon>
        <taxon>rosids</taxon>
        <taxon>Vitales</taxon>
        <taxon>Vitaceae</taxon>
        <taxon>Viteae</taxon>
        <taxon>Vitis</taxon>
    </lineage>
</organism>
<keyword evidence="1" id="KW-0472">Membrane</keyword>
<name>A0A438JDM0_VITVI</name>
<feature type="transmembrane region" description="Helical" evidence="1">
    <location>
        <begin position="66"/>
        <end position="86"/>
    </location>
</feature>
<accession>A0A438JDM0</accession>
<keyword evidence="1" id="KW-0812">Transmembrane</keyword>
<dbReference type="EMBL" id="QGNW01000048">
    <property type="protein sequence ID" value="RVX07050.1"/>
    <property type="molecule type" value="Genomic_DNA"/>
</dbReference>
<evidence type="ECO:0000313" key="3">
    <source>
        <dbReference type="Proteomes" id="UP000288805"/>
    </source>
</evidence>
<keyword evidence="1" id="KW-1133">Transmembrane helix</keyword>
<comment type="caution">
    <text evidence="2">The sequence shown here is derived from an EMBL/GenBank/DDBJ whole genome shotgun (WGS) entry which is preliminary data.</text>
</comment>
<protein>
    <submittedName>
        <fullName evidence="2">Uncharacterized protein</fullName>
    </submittedName>
</protein>
<reference evidence="2 3" key="1">
    <citation type="journal article" date="2018" name="PLoS Genet.">
        <title>Population sequencing reveals clonal diversity and ancestral inbreeding in the grapevine cultivar Chardonnay.</title>
        <authorList>
            <person name="Roach M.J."/>
            <person name="Johnson D.L."/>
            <person name="Bohlmann J."/>
            <person name="van Vuuren H.J."/>
            <person name="Jones S.J."/>
            <person name="Pretorius I.S."/>
            <person name="Schmidt S.A."/>
            <person name="Borneman A.R."/>
        </authorList>
    </citation>
    <scope>NUCLEOTIDE SEQUENCE [LARGE SCALE GENOMIC DNA]</scope>
    <source>
        <strain evidence="3">cv. Chardonnay</strain>
        <tissue evidence="2">Leaf</tissue>
    </source>
</reference>